<keyword evidence="5" id="KW-1185">Reference proteome</keyword>
<feature type="compositionally biased region" description="Polar residues" evidence="1">
    <location>
        <begin position="579"/>
        <end position="589"/>
    </location>
</feature>
<reference evidence="4 5" key="2">
    <citation type="submission" date="2018-12" db="EMBL/GenBank/DDBJ databases">
        <title>Nakamurella antarcticus sp. nov., isolated from Antarctica South Shetland Islands soil.</title>
        <authorList>
            <person name="Peng F."/>
        </authorList>
    </citation>
    <scope>NUCLEOTIDE SEQUENCE [LARGE SCALE GENOMIC DNA]</scope>
    <source>
        <strain evidence="4 5">S14-144</strain>
    </source>
</reference>
<feature type="region of interest" description="Disordered" evidence="1">
    <location>
        <begin position="455"/>
        <end position="612"/>
    </location>
</feature>
<dbReference type="Gene3D" id="2.60.40.230">
    <property type="entry name" value="Neocarzinostatin-like"/>
    <property type="match status" value="1"/>
</dbReference>
<evidence type="ECO:0000256" key="3">
    <source>
        <dbReference type="SAM" id="SignalP"/>
    </source>
</evidence>
<keyword evidence="2" id="KW-0472">Membrane</keyword>
<feature type="compositionally biased region" description="Polar residues" evidence="1">
    <location>
        <begin position="472"/>
        <end position="482"/>
    </location>
</feature>
<name>A0A3G8ZKM6_9ACTN</name>
<dbReference type="OrthoDB" id="5196698at2"/>
<feature type="compositionally biased region" description="Low complexity" evidence="1">
    <location>
        <begin position="184"/>
        <end position="222"/>
    </location>
</feature>
<gene>
    <name evidence="4" type="ORF">EH165_03690</name>
</gene>
<keyword evidence="2" id="KW-1133">Transmembrane helix</keyword>
<organism evidence="4 5">
    <name type="scientific">Nakamurella antarctica</name>
    <dbReference type="NCBI Taxonomy" id="1902245"/>
    <lineage>
        <taxon>Bacteria</taxon>
        <taxon>Bacillati</taxon>
        <taxon>Actinomycetota</taxon>
        <taxon>Actinomycetes</taxon>
        <taxon>Nakamurellales</taxon>
        <taxon>Nakamurellaceae</taxon>
        <taxon>Nakamurella</taxon>
    </lineage>
</organism>
<sequence length="612" mass="61193">MQRGRISASLLALATCGAFIVVANSPAFAGADAVTVRPAAVAATPVTSTDAADMRTLTAESVITLTPSGATIAVTGAGFDPANNVYVALCNKSAAAETPLLNCLGGSIPDANTSKAWATVSNDPALGNRVAWTGKGFTANIVLTSPDGVGPVCGDADCVIIARTTGDPAKRAADLLIPVTFASDAPPASSPASTASTPASTSAPRTSTPTPTTETTPTTIDPPSAPLTVGAQSVVSPEVAVGGTQTVVFAQFKPGEQVGVTVFSTPVALPPVVASSAGVVTITFPITKDLLPGLHSVQAVGVESGTVGTAEFTVVAAAAPSTTSAVTTSEPTSASVAPTSSAEVSTQSATSESAVTTAESTAAVAAPDQKSGSNLAWLWVVIIVVLIVGGVTGAVYLSRRRESILVAEEEDKNLLLAEARVSSEPEPQTLLEESPEEAAAYGYSGSDFHLLSGHNHSDGPALYSGQGGYTPDVTTQRIQTPQHPGAGASPTDEPTAWFPAPAQDQPATPQMPSSARQPISPDSGPSTSQWRPAFDETSGDGAFSPADSGSGTESDSGAESDPGAYAVHADDAGPEGATSVWQVPPTRTSGEADPPSAAPVLDDSDDGHGTTS</sequence>
<feature type="region of interest" description="Disordered" evidence="1">
    <location>
        <begin position="323"/>
        <end position="353"/>
    </location>
</feature>
<feature type="compositionally biased region" description="Low complexity" evidence="1">
    <location>
        <begin position="499"/>
        <end position="512"/>
    </location>
</feature>
<protein>
    <recommendedName>
        <fullName evidence="6">Ig-like domain (Group 3)</fullName>
    </recommendedName>
</protein>
<dbReference type="Proteomes" id="UP000268084">
    <property type="component" value="Chromosome"/>
</dbReference>
<dbReference type="EMBL" id="CP034170">
    <property type="protein sequence ID" value="AZI57395.1"/>
    <property type="molecule type" value="Genomic_DNA"/>
</dbReference>
<evidence type="ECO:0000256" key="1">
    <source>
        <dbReference type="SAM" id="MobiDB-lite"/>
    </source>
</evidence>
<feature type="region of interest" description="Disordered" evidence="1">
    <location>
        <begin position="184"/>
        <end position="229"/>
    </location>
</feature>
<feature type="chain" id="PRO_5038728856" description="Ig-like domain (Group 3)" evidence="3">
    <location>
        <begin position="30"/>
        <end position="612"/>
    </location>
</feature>
<keyword evidence="2" id="KW-0812">Transmembrane</keyword>
<dbReference type="AlphaFoldDB" id="A0A3G8ZKM6"/>
<reference evidence="4 5" key="1">
    <citation type="submission" date="2018-11" db="EMBL/GenBank/DDBJ databases">
        <authorList>
            <person name="Da X."/>
        </authorList>
    </citation>
    <scope>NUCLEOTIDE SEQUENCE [LARGE SCALE GENOMIC DNA]</scope>
    <source>
        <strain evidence="4 5">S14-144</strain>
    </source>
</reference>
<feature type="compositionally biased region" description="Polar residues" evidence="1">
    <location>
        <begin position="547"/>
        <end position="557"/>
    </location>
</feature>
<evidence type="ECO:0000256" key="2">
    <source>
        <dbReference type="SAM" id="Phobius"/>
    </source>
</evidence>
<feature type="transmembrane region" description="Helical" evidence="2">
    <location>
        <begin position="376"/>
        <end position="397"/>
    </location>
</feature>
<evidence type="ECO:0000313" key="5">
    <source>
        <dbReference type="Proteomes" id="UP000268084"/>
    </source>
</evidence>
<keyword evidence="3" id="KW-0732">Signal</keyword>
<proteinExistence type="predicted"/>
<evidence type="ECO:0000313" key="4">
    <source>
        <dbReference type="EMBL" id="AZI57395.1"/>
    </source>
</evidence>
<feature type="signal peptide" evidence="3">
    <location>
        <begin position="1"/>
        <end position="29"/>
    </location>
</feature>
<dbReference type="RefSeq" id="WP_124798080.1">
    <property type="nucleotide sequence ID" value="NZ_CP034170.1"/>
</dbReference>
<feature type="region of interest" description="Disordered" evidence="1">
    <location>
        <begin position="418"/>
        <end position="437"/>
    </location>
</feature>
<accession>A0A3G8ZKM6</accession>
<dbReference type="KEGG" id="nak:EH165_03690"/>
<evidence type="ECO:0008006" key="6">
    <source>
        <dbReference type="Google" id="ProtNLM"/>
    </source>
</evidence>